<keyword evidence="1" id="KW-1185">Reference proteome</keyword>
<sequence length="171" mass="18903">MIQTIHLIISTISYQFQAQQLSVQCEILEQGQATNVCFATLTHQMQQLISTTTAAATVPNNPPTPRPPLVTSWFHSEEQRDIHLPNETLHETEPALVFGCAPAQLNGRHHPRTHCTITNSPAPPMAMMKFPVPCLKDAHHPQSTHLDSGTIHPNILMITCNLVSNCCVEDS</sequence>
<dbReference type="WBParaSite" id="nRc.2.0.1.t18776-RA">
    <property type="protein sequence ID" value="nRc.2.0.1.t18776-RA"/>
    <property type="gene ID" value="nRc.2.0.1.g18776"/>
</dbReference>
<evidence type="ECO:0000313" key="2">
    <source>
        <dbReference type="WBParaSite" id="nRc.2.0.1.t18776-RA"/>
    </source>
</evidence>
<protein>
    <submittedName>
        <fullName evidence="2">Uncharacterized protein</fullName>
    </submittedName>
</protein>
<reference evidence="2" key="1">
    <citation type="submission" date="2022-11" db="UniProtKB">
        <authorList>
            <consortium name="WormBaseParasite"/>
        </authorList>
    </citation>
    <scope>IDENTIFICATION</scope>
</reference>
<dbReference type="Proteomes" id="UP000887565">
    <property type="component" value="Unplaced"/>
</dbReference>
<accession>A0A915IZB5</accession>
<proteinExistence type="predicted"/>
<name>A0A915IZB5_ROMCU</name>
<dbReference type="AlphaFoldDB" id="A0A915IZB5"/>
<organism evidence="1 2">
    <name type="scientific">Romanomermis culicivorax</name>
    <name type="common">Nematode worm</name>
    <dbReference type="NCBI Taxonomy" id="13658"/>
    <lineage>
        <taxon>Eukaryota</taxon>
        <taxon>Metazoa</taxon>
        <taxon>Ecdysozoa</taxon>
        <taxon>Nematoda</taxon>
        <taxon>Enoplea</taxon>
        <taxon>Dorylaimia</taxon>
        <taxon>Mermithida</taxon>
        <taxon>Mermithoidea</taxon>
        <taxon>Mermithidae</taxon>
        <taxon>Romanomermis</taxon>
    </lineage>
</organism>
<evidence type="ECO:0000313" key="1">
    <source>
        <dbReference type="Proteomes" id="UP000887565"/>
    </source>
</evidence>